<dbReference type="InterPro" id="IPR000422">
    <property type="entry name" value="DHBP_synthase_RibB"/>
</dbReference>
<feature type="domain" description="GTP cyclohydrolase II" evidence="19">
    <location>
        <begin position="205"/>
        <end position="365"/>
    </location>
</feature>
<comment type="pathway">
    <text evidence="4 17">Cofactor biosynthesis; riboflavin biosynthesis; 5-amino-6-(D-ribitylamino)uracil from GTP: step 1/4.</text>
</comment>
<comment type="similarity">
    <text evidence="18">Belongs to the DHBP synthase family.</text>
</comment>
<dbReference type="InterPro" id="IPR017945">
    <property type="entry name" value="DHBP_synth_RibB-like_a/b_dom"/>
</dbReference>
<dbReference type="STRING" id="439219.SAMN02910293_01707"/>
<evidence type="ECO:0000256" key="11">
    <source>
        <dbReference type="ARBA" id="ARBA00022833"/>
    </source>
</evidence>
<proteinExistence type="inferred from homology"/>
<feature type="binding site" evidence="18">
    <location>
        <begin position="138"/>
        <end position="142"/>
    </location>
    <ligand>
        <name>D-ribulose 5-phosphate</name>
        <dbReference type="ChEBI" id="CHEBI:58121"/>
    </ligand>
</feature>
<evidence type="ECO:0000256" key="14">
    <source>
        <dbReference type="ARBA" id="ARBA00023211"/>
    </source>
</evidence>
<dbReference type="HAMAP" id="MF_00180">
    <property type="entry name" value="RibB"/>
    <property type="match status" value="1"/>
</dbReference>
<dbReference type="GO" id="GO:0030145">
    <property type="term" value="F:manganese ion binding"/>
    <property type="evidence" value="ECO:0007669"/>
    <property type="project" value="UniProtKB-UniRule"/>
</dbReference>
<evidence type="ECO:0000256" key="2">
    <source>
        <dbReference type="ARBA" id="ARBA00001936"/>
    </source>
</evidence>
<dbReference type="GO" id="GO:0000287">
    <property type="term" value="F:magnesium ion binding"/>
    <property type="evidence" value="ECO:0007669"/>
    <property type="project" value="UniProtKB-UniRule"/>
</dbReference>
<dbReference type="NCBIfam" id="TIGR00506">
    <property type="entry name" value="ribB"/>
    <property type="match status" value="1"/>
</dbReference>
<dbReference type="RefSeq" id="WP_074486363.1">
    <property type="nucleotide sequence ID" value="NZ_FMXP01000024.1"/>
</dbReference>
<feature type="site" description="Essential for catalytic activity" evidence="18">
    <location>
        <position position="124"/>
    </location>
</feature>
<dbReference type="HAMAP" id="MF_00179">
    <property type="entry name" value="RibA"/>
    <property type="match status" value="1"/>
</dbReference>
<dbReference type="Proteomes" id="UP000182508">
    <property type="component" value="Unassembled WGS sequence"/>
</dbReference>
<reference evidence="20 21" key="1">
    <citation type="submission" date="2016-10" db="EMBL/GenBank/DDBJ databases">
        <authorList>
            <person name="de Groot N.N."/>
        </authorList>
    </citation>
    <scope>NUCLEOTIDE SEQUENCE [LARGE SCALE GENOMIC DNA]</scope>
    <source>
        <strain evidence="20 21">A-4</strain>
    </source>
</reference>
<comment type="cofactor">
    <cofactor evidence="18">
        <name>Mg(2+)</name>
        <dbReference type="ChEBI" id="CHEBI:18420"/>
    </cofactor>
    <cofactor evidence="18">
        <name>Mn(2+)</name>
        <dbReference type="ChEBI" id="CHEBI:29035"/>
    </cofactor>
    <text evidence="18">Binds 2 divalent metal cations per subunit. Magnesium or manganese.</text>
</comment>
<dbReference type="EC" id="4.1.99.12" evidence="18"/>
<feature type="binding site" evidence="17">
    <location>
        <position position="260"/>
    </location>
    <ligand>
        <name>Zn(2+)</name>
        <dbReference type="ChEBI" id="CHEBI:29105"/>
        <note>catalytic</note>
    </ligand>
</feature>
<feature type="binding site" evidence="18">
    <location>
        <position position="141"/>
    </location>
    <ligand>
        <name>Mg(2+)</name>
        <dbReference type="ChEBI" id="CHEBI:18420"/>
        <label>2</label>
    </ligand>
</feature>
<comment type="similarity">
    <text evidence="17">Belongs to the GTP cyclohydrolase II family.</text>
</comment>
<feature type="binding site" evidence="17">
    <location>
        <begin position="287"/>
        <end position="289"/>
    </location>
    <ligand>
        <name>GTP</name>
        <dbReference type="ChEBI" id="CHEBI:37565"/>
    </ligand>
</feature>
<dbReference type="Gene3D" id="3.40.50.10990">
    <property type="entry name" value="GTP cyclohydrolase II"/>
    <property type="match status" value="1"/>
</dbReference>
<dbReference type="eggNOG" id="COG0108">
    <property type="taxonomic scope" value="Bacteria"/>
</dbReference>
<comment type="subunit">
    <text evidence="18">Homodimer.</text>
</comment>
<comment type="catalytic activity">
    <reaction evidence="1 18">
        <text>D-ribulose 5-phosphate = (2S)-2-hydroxy-3-oxobutyl phosphate + formate + H(+)</text>
        <dbReference type="Rhea" id="RHEA:18457"/>
        <dbReference type="ChEBI" id="CHEBI:15378"/>
        <dbReference type="ChEBI" id="CHEBI:15740"/>
        <dbReference type="ChEBI" id="CHEBI:58121"/>
        <dbReference type="ChEBI" id="CHEBI:58830"/>
        <dbReference type="EC" id="4.1.99.12"/>
    </reaction>
</comment>
<evidence type="ECO:0000256" key="16">
    <source>
        <dbReference type="ARBA" id="ARBA00049295"/>
    </source>
</evidence>
<feature type="active site" description="Nucleophile" evidence="17">
    <location>
        <position position="323"/>
    </location>
</feature>
<comment type="catalytic activity">
    <reaction evidence="16 17">
        <text>GTP + 4 H2O = 2,5-diamino-6-hydroxy-4-(5-phosphoribosylamino)-pyrimidine + formate + 2 phosphate + 3 H(+)</text>
        <dbReference type="Rhea" id="RHEA:23704"/>
        <dbReference type="ChEBI" id="CHEBI:15377"/>
        <dbReference type="ChEBI" id="CHEBI:15378"/>
        <dbReference type="ChEBI" id="CHEBI:15740"/>
        <dbReference type="ChEBI" id="CHEBI:37565"/>
        <dbReference type="ChEBI" id="CHEBI:43474"/>
        <dbReference type="ChEBI" id="CHEBI:58614"/>
        <dbReference type="EC" id="3.5.4.25"/>
    </reaction>
</comment>
<keyword evidence="14 18" id="KW-0464">Manganese</keyword>
<dbReference type="GO" id="GO:0003935">
    <property type="term" value="F:GTP cyclohydrolase II activity"/>
    <property type="evidence" value="ECO:0007669"/>
    <property type="project" value="UniProtKB-UniRule"/>
</dbReference>
<keyword evidence="9 17" id="KW-0547">Nucleotide-binding</keyword>
<evidence type="ECO:0000256" key="17">
    <source>
        <dbReference type="HAMAP-Rule" id="MF_00179"/>
    </source>
</evidence>
<accession>A0A1G6CNV6</accession>
<evidence type="ECO:0000313" key="20">
    <source>
        <dbReference type="EMBL" id="SDB34569.1"/>
    </source>
</evidence>
<comment type="pathway">
    <text evidence="5 18">Cofactor biosynthesis; riboflavin biosynthesis; 2-hydroxy-3-oxobutyl phosphate from D-ribulose 5-phosphate: step 1/1.</text>
</comment>
<feature type="binding site" evidence="18">
    <location>
        <position position="31"/>
    </location>
    <ligand>
        <name>D-ribulose 5-phosphate</name>
        <dbReference type="ChEBI" id="CHEBI:58121"/>
    </ligand>
</feature>
<feature type="binding site" evidence="17">
    <location>
        <position position="309"/>
    </location>
    <ligand>
        <name>GTP</name>
        <dbReference type="ChEBI" id="CHEBI:37565"/>
    </ligand>
</feature>
<evidence type="ECO:0000256" key="13">
    <source>
        <dbReference type="ARBA" id="ARBA00023134"/>
    </source>
</evidence>
<comment type="function">
    <text evidence="17">Catalyzes the conversion of GTP to 2,5-diamino-6-ribosylamino-4(3H)-pyrimidinone 5'-phosphate (DARP), formate and pyrophosphate.</text>
</comment>
<gene>
    <name evidence="18" type="primary">ribB</name>
    <name evidence="17" type="synonym">ribA</name>
    <name evidence="20" type="ORF">SAMN02910293_01707</name>
</gene>
<dbReference type="eggNOG" id="COG0807">
    <property type="taxonomic scope" value="Bacteria"/>
</dbReference>
<evidence type="ECO:0000256" key="7">
    <source>
        <dbReference type="ARBA" id="ARBA00022619"/>
    </source>
</evidence>
<organism evidence="20 21">
    <name type="scientific">Streptococcus henryi</name>
    <dbReference type="NCBI Taxonomy" id="439219"/>
    <lineage>
        <taxon>Bacteria</taxon>
        <taxon>Bacillati</taxon>
        <taxon>Bacillota</taxon>
        <taxon>Bacilli</taxon>
        <taxon>Lactobacillales</taxon>
        <taxon>Streptococcaceae</taxon>
        <taxon>Streptococcus</taxon>
    </lineage>
</organism>
<keyword evidence="11 17" id="KW-0862">Zinc</keyword>
<dbReference type="InterPro" id="IPR032677">
    <property type="entry name" value="GTP_cyclohydro_II"/>
</dbReference>
<evidence type="ECO:0000256" key="1">
    <source>
        <dbReference type="ARBA" id="ARBA00000141"/>
    </source>
</evidence>
<comment type="function">
    <text evidence="3 18">Catalyzes the conversion of D-ribulose 5-phosphate to formate and 3,4-dihydroxy-2-butanone 4-phosphate.</text>
</comment>
<dbReference type="GO" id="GO:0005525">
    <property type="term" value="F:GTP binding"/>
    <property type="evidence" value="ECO:0007669"/>
    <property type="project" value="UniProtKB-KW"/>
</dbReference>
<dbReference type="FunFam" id="3.90.870.10:FF:000001">
    <property type="entry name" value="Riboflavin biosynthesis protein RibBA"/>
    <property type="match status" value="1"/>
</dbReference>
<evidence type="ECO:0000256" key="15">
    <source>
        <dbReference type="ARBA" id="ARBA00023239"/>
    </source>
</evidence>
<feature type="binding site" evidence="18">
    <location>
        <begin position="26"/>
        <end position="27"/>
    </location>
    <ligand>
        <name>D-ribulose 5-phosphate</name>
        <dbReference type="ChEBI" id="CHEBI:58121"/>
    </ligand>
</feature>
<dbReference type="AlphaFoldDB" id="A0A1G6CNV6"/>
<dbReference type="Gene3D" id="3.90.870.10">
    <property type="entry name" value="DHBP synthase"/>
    <property type="match status" value="1"/>
</dbReference>
<evidence type="ECO:0000256" key="3">
    <source>
        <dbReference type="ARBA" id="ARBA00002284"/>
    </source>
</evidence>
<dbReference type="NCBIfam" id="NF001591">
    <property type="entry name" value="PRK00393.1"/>
    <property type="match status" value="1"/>
</dbReference>
<dbReference type="GO" id="GO:0005829">
    <property type="term" value="C:cytosol"/>
    <property type="evidence" value="ECO:0007669"/>
    <property type="project" value="TreeGrafter"/>
</dbReference>
<protein>
    <recommendedName>
        <fullName evidence="17 18">Multifunctional fusion protein</fullName>
    </recommendedName>
    <domain>
        <recommendedName>
            <fullName evidence="17">GTP cyclohydrolase-2</fullName>
            <ecNumber evidence="17">3.5.4.25</ecNumber>
        </recommendedName>
        <alternativeName>
            <fullName evidence="17">GTP cyclohydrolase II</fullName>
        </alternativeName>
    </domain>
    <domain>
        <recommendedName>
            <fullName evidence="18">3,4-dihydroxy-2-butanone 4-phosphate synthase</fullName>
            <shortName evidence="18">DHBP synthase</shortName>
            <ecNumber evidence="18">4.1.99.12</ecNumber>
        </recommendedName>
    </domain>
</protein>
<dbReference type="GO" id="GO:0008686">
    <property type="term" value="F:3,4-dihydroxy-2-butanone-4-phosphate synthase activity"/>
    <property type="evidence" value="ECO:0007669"/>
    <property type="project" value="UniProtKB-UniRule"/>
</dbReference>
<comment type="similarity">
    <text evidence="6">In the N-terminal section; belongs to the DHBP synthase family.</text>
</comment>
<dbReference type="Pfam" id="PF00926">
    <property type="entry name" value="DHBP_synthase"/>
    <property type="match status" value="1"/>
</dbReference>
<feature type="binding site" evidence="17">
    <location>
        <begin position="244"/>
        <end position="248"/>
    </location>
    <ligand>
        <name>GTP</name>
        <dbReference type="ChEBI" id="CHEBI:37565"/>
    </ligand>
</feature>
<dbReference type="EMBL" id="FMXP01000024">
    <property type="protein sequence ID" value="SDB34569.1"/>
    <property type="molecule type" value="Genomic_DNA"/>
</dbReference>
<feature type="binding site" evidence="17">
    <location>
        <position position="262"/>
    </location>
    <ligand>
        <name>Zn(2+)</name>
        <dbReference type="ChEBI" id="CHEBI:29105"/>
        <note>catalytic</note>
    </ligand>
</feature>
<keyword evidence="12 18" id="KW-0460">Magnesium</keyword>
<comment type="cofactor">
    <cofactor evidence="17">
        <name>Zn(2+)</name>
        <dbReference type="ChEBI" id="CHEBI:29105"/>
    </cofactor>
    <text evidence="17">Binds 1 zinc ion per subunit.</text>
</comment>
<keyword evidence="8 18" id="KW-0479">Metal-binding</keyword>
<dbReference type="UniPathway" id="UPA00275">
    <property type="reaction ID" value="UER00399"/>
</dbReference>
<dbReference type="CDD" id="cd00641">
    <property type="entry name" value="GTP_cyclohydro2"/>
    <property type="match status" value="1"/>
</dbReference>
<dbReference type="GO" id="GO:0009231">
    <property type="term" value="P:riboflavin biosynthetic process"/>
    <property type="evidence" value="ECO:0007669"/>
    <property type="project" value="UniProtKB-UniRule"/>
</dbReference>
<evidence type="ECO:0000256" key="10">
    <source>
        <dbReference type="ARBA" id="ARBA00022801"/>
    </source>
</evidence>
<name>A0A1G6CNV6_9STRE</name>
<sequence length="391" mass="43565">MIEDVRQAIEDLKAGKLVVIVDDDDREAEGDLVGLASLATGENVNFMTKHARGLICSPVSKEIAERLDLFPMIDVNTDPHGTAFTVSVDHSSTTTGISAFERAKTIRALADDNSKSSDFQRPGHMFPLVGRQGGVLKRRGHTEASLDLAKLAGDVQASYICEILKDDGTMARRNDLFAFAEEWGLTIIDVNDIARYMSFEDNVLVNLPSSHGDFDLRLLEDEQGKEHLFISKGEISNKKPYLLRLHSECLTGDVFGSYRCDCGEQLQTALEKIEAEGQGAVLYLRQEGRGIGLKNKLRAYQLQEKGIDTYDANLALGFAADERDYGIAADILSYLGIRDVDLLTNNPNKVEQLEQAGIHVHERIPLIIKPHQENQLYLQVKKEKFHHILNF</sequence>
<keyword evidence="10 17" id="KW-0378">Hydrolase</keyword>
<evidence type="ECO:0000313" key="21">
    <source>
        <dbReference type="Proteomes" id="UP000182508"/>
    </source>
</evidence>
<dbReference type="InterPro" id="IPR036144">
    <property type="entry name" value="RibA-like_sf"/>
</dbReference>
<evidence type="ECO:0000256" key="4">
    <source>
        <dbReference type="ARBA" id="ARBA00004853"/>
    </source>
</evidence>
<keyword evidence="7 18" id="KW-0686">Riboflavin biosynthesis</keyword>
<comment type="cofactor">
    <cofactor evidence="2">
        <name>Mn(2+)</name>
        <dbReference type="ChEBI" id="CHEBI:29035"/>
    </cofactor>
</comment>
<evidence type="ECO:0000256" key="18">
    <source>
        <dbReference type="HAMAP-Rule" id="MF_00180"/>
    </source>
</evidence>
<feature type="site" description="Essential for catalytic activity" evidence="18">
    <location>
        <position position="162"/>
    </location>
</feature>
<dbReference type="PANTHER" id="PTHR21327">
    <property type="entry name" value="GTP CYCLOHYDROLASE II-RELATED"/>
    <property type="match status" value="1"/>
</dbReference>
<dbReference type="FunFam" id="3.40.50.10990:FF:000002">
    <property type="entry name" value="GTP cyclohydrolase-2"/>
    <property type="match status" value="1"/>
</dbReference>
<dbReference type="PIRSF" id="PIRSF001259">
    <property type="entry name" value="RibA"/>
    <property type="match status" value="1"/>
</dbReference>
<keyword evidence="15 18" id="KW-0456">Lyase</keyword>
<dbReference type="SUPFAM" id="SSF55821">
    <property type="entry name" value="YrdC/RibB"/>
    <property type="match status" value="1"/>
</dbReference>
<evidence type="ECO:0000256" key="12">
    <source>
        <dbReference type="ARBA" id="ARBA00022842"/>
    </source>
</evidence>
<dbReference type="EC" id="3.5.4.25" evidence="17"/>
<feature type="binding site" evidence="17">
    <location>
        <position position="344"/>
    </location>
    <ligand>
        <name>GTP</name>
        <dbReference type="ChEBI" id="CHEBI:37565"/>
    </ligand>
</feature>
<feature type="binding site" evidence="18">
    <location>
        <position position="27"/>
    </location>
    <ligand>
        <name>Mg(2+)</name>
        <dbReference type="ChEBI" id="CHEBI:18420"/>
        <label>1</label>
    </ligand>
</feature>
<evidence type="ECO:0000256" key="6">
    <source>
        <dbReference type="ARBA" id="ARBA00005520"/>
    </source>
</evidence>
<dbReference type="GO" id="GO:0008270">
    <property type="term" value="F:zinc ion binding"/>
    <property type="evidence" value="ECO:0007669"/>
    <property type="project" value="UniProtKB-UniRule"/>
</dbReference>
<feature type="binding site" evidence="17">
    <location>
        <position position="249"/>
    </location>
    <ligand>
        <name>Zn(2+)</name>
        <dbReference type="ChEBI" id="CHEBI:29105"/>
        <note>catalytic</note>
    </ligand>
</feature>
<dbReference type="InterPro" id="IPR000926">
    <property type="entry name" value="RibA"/>
</dbReference>
<feature type="binding site" evidence="17">
    <location>
        <position position="265"/>
    </location>
    <ligand>
        <name>GTP</name>
        <dbReference type="ChEBI" id="CHEBI:37565"/>
    </ligand>
</feature>
<evidence type="ECO:0000256" key="5">
    <source>
        <dbReference type="ARBA" id="ARBA00004904"/>
    </source>
</evidence>
<dbReference type="SUPFAM" id="SSF142695">
    <property type="entry name" value="RibA-like"/>
    <property type="match status" value="1"/>
</dbReference>
<feature type="binding site" evidence="17">
    <location>
        <position position="349"/>
    </location>
    <ligand>
        <name>GTP</name>
        <dbReference type="ChEBI" id="CHEBI:37565"/>
    </ligand>
</feature>
<dbReference type="Pfam" id="PF00925">
    <property type="entry name" value="GTP_cyclohydro2"/>
    <property type="match status" value="1"/>
</dbReference>
<keyword evidence="13 17" id="KW-0342">GTP-binding</keyword>
<dbReference type="NCBIfam" id="TIGR00505">
    <property type="entry name" value="ribA"/>
    <property type="match status" value="1"/>
</dbReference>
<evidence type="ECO:0000256" key="8">
    <source>
        <dbReference type="ARBA" id="ARBA00022723"/>
    </source>
</evidence>
<dbReference type="PANTHER" id="PTHR21327:SF18">
    <property type="entry name" value="3,4-DIHYDROXY-2-BUTANONE 4-PHOSPHATE SYNTHASE"/>
    <property type="match status" value="1"/>
</dbReference>
<evidence type="ECO:0000256" key="9">
    <source>
        <dbReference type="ARBA" id="ARBA00022741"/>
    </source>
</evidence>
<feature type="active site" description="Proton acceptor" evidence="17">
    <location>
        <position position="321"/>
    </location>
</feature>
<feature type="binding site" evidence="18">
    <location>
        <position position="27"/>
    </location>
    <ligand>
        <name>Mg(2+)</name>
        <dbReference type="ChEBI" id="CHEBI:18420"/>
        <label>2</label>
    </ligand>
</feature>
<evidence type="ECO:0000259" key="19">
    <source>
        <dbReference type="Pfam" id="PF00925"/>
    </source>
</evidence>
<keyword evidence="21" id="KW-1185">Reference proteome</keyword>